<dbReference type="OrthoDB" id="1748946at2"/>
<accession>A0A1M5PCD9</accession>
<gene>
    <name evidence="2" type="ORF">SAMN02744040_00400</name>
</gene>
<organism evidence="2 3">
    <name type="scientific">Tepidibacter thalassicus DSM 15285</name>
    <dbReference type="NCBI Taxonomy" id="1123350"/>
    <lineage>
        <taxon>Bacteria</taxon>
        <taxon>Bacillati</taxon>
        <taxon>Bacillota</taxon>
        <taxon>Clostridia</taxon>
        <taxon>Peptostreptococcales</taxon>
        <taxon>Peptostreptococcaceae</taxon>
        <taxon>Tepidibacter</taxon>
    </lineage>
</organism>
<feature type="coiled-coil region" evidence="1">
    <location>
        <begin position="183"/>
        <end position="229"/>
    </location>
</feature>
<dbReference type="Proteomes" id="UP000242520">
    <property type="component" value="Unassembled WGS sequence"/>
</dbReference>
<dbReference type="EMBL" id="FQXH01000006">
    <property type="protein sequence ID" value="SHG99385.1"/>
    <property type="molecule type" value="Genomic_DNA"/>
</dbReference>
<keyword evidence="1" id="KW-0175">Coiled coil</keyword>
<evidence type="ECO:0000256" key="1">
    <source>
        <dbReference type="SAM" id="Coils"/>
    </source>
</evidence>
<evidence type="ECO:0000313" key="2">
    <source>
        <dbReference type="EMBL" id="SHG99385.1"/>
    </source>
</evidence>
<name>A0A1M5PCD9_9FIRM</name>
<dbReference type="InterPro" id="IPR036680">
    <property type="entry name" value="SPOR-like_sf"/>
</dbReference>
<dbReference type="AlphaFoldDB" id="A0A1M5PCD9"/>
<dbReference type="STRING" id="1123350.SAMN02744040_00400"/>
<sequence>MNKRRKQKRLVVFVLFLLIPVLASFSSKLIFYQLSKDKLIKAVKIESDDKNSRFIDSFTIYSIQVGSLKDYGKVDLVKKDLDENLIPNYVLKKDNAYKIYSYTFLDENCIRNLLSGVKENYTDAFISKIKVSGIKLEYTDKYFYMDDIYRELKLMNENMKRESKFWYEYTIGTFKRENYISIINEKKKIVDSLTKNIQNIQYENAENFKNNLKEFCEKYANSVKEIEENFEKGNMYSCEKLFLSGLFDYYNFINKLKTVN</sequence>
<protein>
    <submittedName>
        <fullName evidence="2">Uncharacterized protein</fullName>
    </submittedName>
</protein>
<evidence type="ECO:0000313" key="3">
    <source>
        <dbReference type="Proteomes" id="UP000242520"/>
    </source>
</evidence>
<reference evidence="3" key="1">
    <citation type="submission" date="2016-11" db="EMBL/GenBank/DDBJ databases">
        <authorList>
            <person name="Varghese N."/>
            <person name="Submissions S."/>
        </authorList>
    </citation>
    <scope>NUCLEOTIDE SEQUENCE [LARGE SCALE GENOMIC DNA]</scope>
    <source>
        <strain evidence="3">DSM 15285</strain>
    </source>
</reference>
<dbReference type="GO" id="GO:0042834">
    <property type="term" value="F:peptidoglycan binding"/>
    <property type="evidence" value="ECO:0007669"/>
    <property type="project" value="InterPro"/>
</dbReference>
<dbReference type="RefSeq" id="WP_072723214.1">
    <property type="nucleotide sequence ID" value="NZ_FQXH01000006.1"/>
</dbReference>
<proteinExistence type="predicted"/>
<keyword evidence="3" id="KW-1185">Reference proteome</keyword>
<dbReference type="Gene3D" id="3.30.70.1070">
    <property type="entry name" value="Sporulation related repeat"/>
    <property type="match status" value="1"/>
</dbReference>